<comment type="caution">
    <text evidence="2">The sequence shown here is derived from an EMBL/GenBank/DDBJ whole genome shotgun (WGS) entry which is preliminary data.</text>
</comment>
<dbReference type="Pfam" id="PF04445">
    <property type="entry name" value="SAM_MT"/>
    <property type="match status" value="1"/>
</dbReference>
<name>A0A7U7GEI2_9GAMM</name>
<dbReference type="OrthoDB" id="3191794at2"/>
<dbReference type="PANTHER" id="PTHR36112:SF1">
    <property type="entry name" value="RIBOSOMAL RNA SMALL SUBUNIT METHYLTRANSFERASE J"/>
    <property type="match status" value="1"/>
</dbReference>
<dbReference type="HAMAP" id="MF_01523">
    <property type="entry name" value="16SrRNA_methyltr_J"/>
    <property type="match status" value="1"/>
</dbReference>
<keyword evidence="1 2" id="KW-0808">Transferase</keyword>
<sequence>MLAVAVSADPPANPTATAALAVELGLPWVIDPAVATAACFTHLLVQTVERLELRELGANTPGPVYVDFTGGVVAHRRRFGGGRHQPLARAVGLKGGAMPTVVDATAGLGRDAFVLASLGCTVRLIERAPIIAALLRDGLQRAARDPDIGPLITERLHLITADGRNYLRGLAENQQPEVVYLDPMYPHRQKTALVKKEMRLLRQWVGDDDDAPELLAAALRCAQRRVVVKRPRQAPMLAGPPPGFQIIAPNTRFDVYPLNRNSLK</sequence>
<evidence type="ECO:0000313" key="3">
    <source>
        <dbReference type="Proteomes" id="UP000019184"/>
    </source>
</evidence>
<feature type="binding site" evidence="1">
    <location>
        <begin position="126"/>
        <end position="127"/>
    </location>
    <ligand>
        <name>S-adenosyl-L-methionine</name>
        <dbReference type="ChEBI" id="CHEBI:59789"/>
    </ligand>
</feature>
<evidence type="ECO:0000313" key="2">
    <source>
        <dbReference type="EMBL" id="CDH46708.1"/>
    </source>
</evidence>
<dbReference type="EC" id="2.1.1.242" evidence="1"/>
<dbReference type="SUPFAM" id="SSF53335">
    <property type="entry name" value="S-adenosyl-L-methionine-dependent methyltransferases"/>
    <property type="match status" value="1"/>
</dbReference>
<dbReference type="InterPro" id="IPR029063">
    <property type="entry name" value="SAM-dependent_MTases_sf"/>
</dbReference>
<dbReference type="RefSeq" id="WP_051497961.1">
    <property type="nucleotide sequence ID" value="NZ_CBTK010000272.1"/>
</dbReference>
<dbReference type="InterPro" id="IPR007536">
    <property type="entry name" value="16SrRNA_methylTrfase_J"/>
</dbReference>
<protein>
    <recommendedName>
        <fullName evidence="1">Ribosomal RNA small subunit methyltransferase J</fullName>
        <ecNumber evidence="1">2.1.1.242</ecNumber>
    </recommendedName>
    <alternativeName>
        <fullName evidence="1">16S rRNA m2G1516 methyltransferase</fullName>
    </alternativeName>
    <alternativeName>
        <fullName evidence="1">rRNA (guanine-N(2)-)-methyltransferase</fullName>
    </alternativeName>
</protein>
<comment type="similarity">
    <text evidence="1">Belongs to the methyltransferase superfamily. RsmJ family.</text>
</comment>
<accession>A0A7U7GEI2</accession>
<comment type="subcellular location">
    <subcellularLocation>
        <location evidence="1">Cytoplasm</location>
    </subcellularLocation>
</comment>
<dbReference type="PANTHER" id="PTHR36112">
    <property type="entry name" value="RIBOSOMAL RNA SMALL SUBUNIT METHYLTRANSFERASE J"/>
    <property type="match status" value="1"/>
</dbReference>
<dbReference type="EMBL" id="CBTK010000272">
    <property type="protein sequence ID" value="CDH46708.1"/>
    <property type="molecule type" value="Genomic_DNA"/>
</dbReference>
<dbReference type="AlphaFoldDB" id="A0A7U7GEI2"/>
<comment type="caution">
    <text evidence="1">Lacks conserved residue(s) required for the propagation of feature annotation.</text>
</comment>
<dbReference type="Gene3D" id="3.40.50.150">
    <property type="entry name" value="Vaccinia Virus protein VP39"/>
    <property type="match status" value="1"/>
</dbReference>
<feature type="binding site" evidence="1">
    <location>
        <begin position="110"/>
        <end position="111"/>
    </location>
    <ligand>
        <name>S-adenosyl-L-methionine</name>
        <dbReference type="ChEBI" id="CHEBI:59789"/>
    </ligand>
</feature>
<organism evidence="2 3">
    <name type="scientific">Candidatus Contendobacter odensis Run_B_J11</name>
    <dbReference type="NCBI Taxonomy" id="1400861"/>
    <lineage>
        <taxon>Bacteria</taxon>
        <taxon>Pseudomonadati</taxon>
        <taxon>Pseudomonadota</taxon>
        <taxon>Gammaproteobacteria</taxon>
        <taxon>Candidatus Competibacteraceae</taxon>
        <taxon>Candidatus Contendibacter</taxon>
    </lineage>
</organism>
<keyword evidence="1" id="KW-0949">S-adenosyl-L-methionine</keyword>
<feature type="binding site" evidence="1">
    <location>
        <position position="182"/>
    </location>
    <ligand>
        <name>S-adenosyl-L-methionine</name>
        <dbReference type="ChEBI" id="CHEBI:59789"/>
    </ligand>
</feature>
<keyword evidence="1" id="KW-0963">Cytoplasm</keyword>
<dbReference type="GO" id="GO:0005737">
    <property type="term" value="C:cytoplasm"/>
    <property type="evidence" value="ECO:0007669"/>
    <property type="project" value="UniProtKB-SubCell"/>
</dbReference>
<keyword evidence="1 2" id="KW-0489">Methyltransferase</keyword>
<comment type="function">
    <text evidence="1">Specifically methylates the guanosine in position 1516 of 16S rRNA.</text>
</comment>
<comment type="catalytic activity">
    <reaction evidence="1">
        <text>guanosine(1516) in 16S rRNA + S-adenosyl-L-methionine = N(2)-methylguanosine(1516) in 16S rRNA + S-adenosyl-L-homocysteine + H(+)</text>
        <dbReference type="Rhea" id="RHEA:43220"/>
        <dbReference type="Rhea" id="RHEA-COMP:10412"/>
        <dbReference type="Rhea" id="RHEA-COMP:10413"/>
        <dbReference type="ChEBI" id="CHEBI:15378"/>
        <dbReference type="ChEBI" id="CHEBI:57856"/>
        <dbReference type="ChEBI" id="CHEBI:59789"/>
        <dbReference type="ChEBI" id="CHEBI:74269"/>
        <dbReference type="ChEBI" id="CHEBI:74481"/>
        <dbReference type="EC" id="2.1.1.242"/>
    </reaction>
</comment>
<dbReference type="GO" id="GO:0008990">
    <property type="term" value="F:rRNA (guanine-N2-)-methyltransferase activity"/>
    <property type="evidence" value="ECO:0007669"/>
    <property type="project" value="UniProtKB-UniRule"/>
</dbReference>
<proteinExistence type="inferred from homology"/>
<keyword evidence="3" id="KW-1185">Reference proteome</keyword>
<keyword evidence="1" id="KW-0698">rRNA processing</keyword>
<gene>
    <name evidence="1 2" type="primary">rsmJ</name>
    <name evidence="2" type="ORF">BN874_560024</name>
</gene>
<evidence type="ECO:0000256" key="1">
    <source>
        <dbReference type="HAMAP-Rule" id="MF_01523"/>
    </source>
</evidence>
<dbReference type="Proteomes" id="UP000019184">
    <property type="component" value="Unassembled WGS sequence"/>
</dbReference>
<reference evidence="2 3" key="1">
    <citation type="journal article" date="2014" name="ISME J.">
        <title>Candidatus Competibacter-lineage genomes retrieved from metagenomes reveal functional metabolic diversity.</title>
        <authorList>
            <person name="McIlroy S.J."/>
            <person name="Albertsen M."/>
            <person name="Andresen E.K."/>
            <person name="Saunders A.M."/>
            <person name="Kristiansen R."/>
            <person name="Stokholm-Bjerregaard M."/>
            <person name="Nielsen K.L."/>
            <person name="Nielsen P.H."/>
        </authorList>
    </citation>
    <scope>NUCLEOTIDE SEQUENCE [LARGE SCALE GENOMIC DNA]</scope>
    <source>
        <strain evidence="2 3">Run_B_J11</strain>
    </source>
</reference>